<dbReference type="Proteomes" id="UP000178367">
    <property type="component" value="Unassembled WGS sequence"/>
</dbReference>
<dbReference type="GO" id="GO:0005886">
    <property type="term" value="C:plasma membrane"/>
    <property type="evidence" value="ECO:0007669"/>
    <property type="project" value="TreeGrafter"/>
</dbReference>
<evidence type="ECO:0000256" key="6">
    <source>
        <dbReference type="SAM" id="Phobius"/>
    </source>
</evidence>
<name>A0A1F5SNE9_9BACT</name>
<dbReference type="PANTHER" id="PTHR38459">
    <property type="entry name" value="PROPHAGE BACTOPRENOL-LINKED GLUCOSE TRANSLOCASE HOMOLOG"/>
    <property type="match status" value="1"/>
</dbReference>
<dbReference type="GO" id="GO:0000271">
    <property type="term" value="P:polysaccharide biosynthetic process"/>
    <property type="evidence" value="ECO:0007669"/>
    <property type="project" value="InterPro"/>
</dbReference>
<sequence length="154" mass="17633">MAVFYKIYESFKIRIRNGFPRFYGWAEKHKDKVKFVIAGATAAGTNFVLLILLHGVLEFDVVASAVAAFIVSFFVSFFLQKFWTFRDNRRDVIYRQMFFYVIVALIGITATAAGIRVLVVELGVFYVLAQAMIGVCLAIGNFLAYKMIIFRERK</sequence>
<feature type="transmembrane region" description="Helical" evidence="6">
    <location>
        <begin position="35"/>
        <end position="56"/>
    </location>
</feature>
<evidence type="ECO:0000256" key="5">
    <source>
        <dbReference type="ARBA" id="ARBA00023136"/>
    </source>
</evidence>
<dbReference type="AlphaFoldDB" id="A0A1F5SNE9"/>
<dbReference type="PANTHER" id="PTHR38459:SF1">
    <property type="entry name" value="PROPHAGE BACTOPRENOL-LINKED GLUCOSE TRANSLOCASE HOMOLOG"/>
    <property type="match status" value="1"/>
</dbReference>
<dbReference type="STRING" id="1797994.A2227_06815"/>
<evidence type="ECO:0000256" key="1">
    <source>
        <dbReference type="ARBA" id="ARBA00004141"/>
    </source>
</evidence>
<keyword evidence="5 6" id="KW-0472">Membrane</keyword>
<protein>
    <recommendedName>
        <fullName evidence="7">GtrA/DPMS transmembrane domain-containing protein</fullName>
    </recommendedName>
</protein>
<comment type="subcellular location">
    <subcellularLocation>
        <location evidence="1">Membrane</location>
        <topology evidence="1">Multi-pass membrane protein</topology>
    </subcellularLocation>
</comment>
<proteinExistence type="inferred from homology"/>
<dbReference type="Pfam" id="PF04138">
    <property type="entry name" value="GtrA_DPMS_TM"/>
    <property type="match status" value="1"/>
</dbReference>
<keyword evidence="3 6" id="KW-0812">Transmembrane</keyword>
<reference evidence="8 9" key="1">
    <citation type="journal article" date="2016" name="Nat. Commun.">
        <title>Thousands of microbial genomes shed light on interconnected biogeochemical processes in an aquifer system.</title>
        <authorList>
            <person name="Anantharaman K."/>
            <person name="Brown C.T."/>
            <person name="Hug L.A."/>
            <person name="Sharon I."/>
            <person name="Castelle C.J."/>
            <person name="Probst A.J."/>
            <person name="Thomas B.C."/>
            <person name="Singh A."/>
            <person name="Wilkins M.J."/>
            <person name="Karaoz U."/>
            <person name="Brodie E.L."/>
            <person name="Williams K.H."/>
            <person name="Hubbard S.S."/>
            <person name="Banfield J.F."/>
        </authorList>
    </citation>
    <scope>NUCLEOTIDE SEQUENCE [LARGE SCALE GENOMIC DNA]</scope>
</reference>
<feature type="domain" description="GtrA/DPMS transmembrane" evidence="7">
    <location>
        <begin position="34"/>
        <end position="150"/>
    </location>
</feature>
<dbReference type="InterPro" id="IPR051401">
    <property type="entry name" value="GtrA_CellWall_Glycosyl"/>
</dbReference>
<evidence type="ECO:0000313" key="8">
    <source>
        <dbReference type="EMBL" id="OGF28179.1"/>
    </source>
</evidence>
<evidence type="ECO:0000313" key="9">
    <source>
        <dbReference type="Proteomes" id="UP000178367"/>
    </source>
</evidence>
<feature type="transmembrane region" description="Helical" evidence="6">
    <location>
        <begin position="97"/>
        <end position="119"/>
    </location>
</feature>
<evidence type="ECO:0000256" key="2">
    <source>
        <dbReference type="ARBA" id="ARBA00009399"/>
    </source>
</evidence>
<organism evidence="8 9">
    <name type="scientific">Candidatus Falkowbacteria bacterium RIFOXYA2_FULL_47_19</name>
    <dbReference type="NCBI Taxonomy" id="1797994"/>
    <lineage>
        <taxon>Bacteria</taxon>
        <taxon>Candidatus Falkowiibacteriota</taxon>
    </lineage>
</organism>
<comment type="similarity">
    <text evidence="2">Belongs to the GtrA family.</text>
</comment>
<dbReference type="EMBL" id="MFGB01000002">
    <property type="protein sequence ID" value="OGF28179.1"/>
    <property type="molecule type" value="Genomic_DNA"/>
</dbReference>
<feature type="transmembrane region" description="Helical" evidence="6">
    <location>
        <begin position="125"/>
        <end position="145"/>
    </location>
</feature>
<keyword evidence="4 6" id="KW-1133">Transmembrane helix</keyword>
<evidence type="ECO:0000256" key="3">
    <source>
        <dbReference type="ARBA" id="ARBA00022692"/>
    </source>
</evidence>
<evidence type="ECO:0000256" key="4">
    <source>
        <dbReference type="ARBA" id="ARBA00022989"/>
    </source>
</evidence>
<feature type="transmembrane region" description="Helical" evidence="6">
    <location>
        <begin position="62"/>
        <end position="85"/>
    </location>
</feature>
<gene>
    <name evidence="8" type="ORF">A2227_06815</name>
</gene>
<dbReference type="InterPro" id="IPR007267">
    <property type="entry name" value="GtrA_DPMS_TM"/>
</dbReference>
<accession>A0A1F5SNE9</accession>
<evidence type="ECO:0000259" key="7">
    <source>
        <dbReference type="Pfam" id="PF04138"/>
    </source>
</evidence>
<comment type="caution">
    <text evidence="8">The sequence shown here is derived from an EMBL/GenBank/DDBJ whole genome shotgun (WGS) entry which is preliminary data.</text>
</comment>